<dbReference type="OrthoDB" id="428177at2759"/>
<gene>
    <name evidence="2" type="ORF">BCR33DRAFT_837169</name>
</gene>
<dbReference type="STRING" id="329046.A0A1Y2CVK8"/>
<dbReference type="AlphaFoldDB" id="A0A1Y2CVK8"/>
<evidence type="ECO:0008006" key="4">
    <source>
        <dbReference type="Google" id="ProtNLM"/>
    </source>
</evidence>
<comment type="caution">
    <text evidence="2">The sequence shown here is derived from an EMBL/GenBank/DDBJ whole genome shotgun (WGS) entry which is preliminary data.</text>
</comment>
<accession>A0A1Y2CVK8</accession>
<evidence type="ECO:0000256" key="1">
    <source>
        <dbReference type="SAM" id="SignalP"/>
    </source>
</evidence>
<organism evidence="2 3">
    <name type="scientific">Rhizoclosmatium globosum</name>
    <dbReference type="NCBI Taxonomy" id="329046"/>
    <lineage>
        <taxon>Eukaryota</taxon>
        <taxon>Fungi</taxon>
        <taxon>Fungi incertae sedis</taxon>
        <taxon>Chytridiomycota</taxon>
        <taxon>Chytridiomycota incertae sedis</taxon>
        <taxon>Chytridiomycetes</taxon>
        <taxon>Chytridiales</taxon>
        <taxon>Chytriomycetaceae</taxon>
        <taxon>Rhizoclosmatium</taxon>
    </lineage>
</organism>
<proteinExistence type="predicted"/>
<name>A0A1Y2CVK8_9FUNG</name>
<feature type="signal peptide" evidence="1">
    <location>
        <begin position="1"/>
        <end position="19"/>
    </location>
</feature>
<dbReference type="InterPro" id="IPR017853">
    <property type="entry name" value="GH"/>
</dbReference>
<evidence type="ECO:0000313" key="2">
    <source>
        <dbReference type="EMBL" id="ORY51048.1"/>
    </source>
</evidence>
<reference evidence="2 3" key="1">
    <citation type="submission" date="2016-07" db="EMBL/GenBank/DDBJ databases">
        <title>Pervasive Adenine N6-methylation of Active Genes in Fungi.</title>
        <authorList>
            <consortium name="DOE Joint Genome Institute"/>
            <person name="Mondo S.J."/>
            <person name="Dannebaum R.O."/>
            <person name="Kuo R.C."/>
            <person name="Labutti K."/>
            <person name="Haridas S."/>
            <person name="Kuo A."/>
            <person name="Salamov A."/>
            <person name="Ahrendt S.R."/>
            <person name="Lipzen A."/>
            <person name="Sullivan W."/>
            <person name="Andreopoulos W.B."/>
            <person name="Clum A."/>
            <person name="Lindquist E."/>
            <person name="Daum C."/>
            <person name="Ramamoorthy G.K."/>
            <person name="Gryganskyi A."/>
            <person name="Culley D."/>
            <person name="Magnuson J.K."/>
            <person name="James T.Y."/>
            <person name="O'Malley M.A."/>
            <person name="Stajich J.E."/>
            <person name="Spatafora J.W."/>
            <person name="Visel A."/>
            <person name="Grigoriev I.V."/>
        </authorList>
    </citation>
    <scope>NUCLEOTIDE SEQUENCE [LARGE SCALE GENOMIC DNA]</scope>
    <source>
        <strain evidence="2 3">JEL800</strain>
    </source>
</reference>
<evidence type="ECO:0000313" key="3">
    <source>
        <dbReference type="Proteomes" id="UP000193642"/>
    </source>
</evidence>
<protein>
    <recommendedName>
        <fullName evidence="4">Glycoside hydrolase</fullName>
    </recommendedName>
</protein>
<feature type="chain" id="PRO_5012598566" description="Glycoside hydrolase" evidence="1">
    <location>
        <begin position="20"/>
        <end position="600"/>
    </location>
</feature>
<sequence>MLFNCRALAMVLMASAIHADTNSTVLNALSADSGNSDNTVSAIKADNVLIQPASVISLREITVSGSIIDEWNSCNATLGDTCELCLLCCPSDKLNGKTTCRPPNDCDVPPKTVIGDWNECHANLGETCNANFVCCVAPGDKLTGKTTCRPTNDCYIPSPNPGSVIGDYGECHTNAGDTYCVGSAGIGDWSNCKPGDTCASSDFICCIAEADIITQKYTCRQKDTGKCSTGNSTIDLPSLPSLSTPMWAGVNSYFLANLPEADQKYVLSALQQAGITVVRVFVTQFKPNGKKTNAYGQPDLEMTTIGQYNDTALTYLDGLLSIVPDYGIKLIIAFHDRWNLDIKANEPAKYDPAQFYTTKMLNKRLTTESFTLSIIKTRKWEIQQRGDGAITPKLPNPDWWCTRATNLRPLLPNNGIKIATGGGRDFEQSIIDQNFNCSAIDIVAIHAYDFPVDLVKAAITKAIKSNKMIVFEEFGAMEPEKRESTLSFVAGLWNTLTKYGRAAGAVNATTSTTSSTQSTYFASSTAIVTTASGKLSSSTVLPSASTIQGTTKVIEAATTVPPPPAPPSSHIMKFHSLPFLELYDVVTPAPSFRSHHCLIH</sequence>
<dbReference type="EMBL" id="MCGO01000006">
    <property type="protein sequence ID" value="ORY51048.1"/>
    <property type="molecule type" value="Genomic_DNA"/>
</dbReference>
<dbReference type="Proteomes" id="UP000193642">
    <property type="component" value="Unassembled WGS sequence"/>
</dbReference>
<keyword evidence="1" id="KW-0732">Signal</keyword>
<keyword evidence="3" id="KW-1185">Reference proteome</keyword>
<dbReference type="Gene3D" id="3.20.20.80">
    <property type="entry name" value="Glycosidases"/>
    <property type="match status" value="2"/>
</dbReference>
<dbReference type="SUPFAM" id="SSF51445">
    <property type="entry name" value="(Trans)glycosidases"/>
    <property type="match status" value="1"/>
</dbReference>